<evidence type="ECO:0000259" key="15">
    <source>
        <dbReference type="Pfam" id="PF01717"/>
    </source>
</evidence>
<evidence type="ECO:0000256" key="14">
    <source>
        <dbReference type="PIRSR" id="PIRSR000382-3"/>
    </source>
</evidence>
<feature type="binding site" evidence="13">
    <location>
        <position position="674"/>
    </location>
    <ligand>
        <name>Zn(2+)</name>
        <dbReference type="ChEBI" id="CHEBI:29105"/>
        <label>1</label>
        <note>catalytic</note>
    </ligand>
</feature>
<evidence type="ECO:0000256" key="11">
    <source>
        <dbReference type="HAMAP-Rule" id="MF_00172"/>
    </source>
</evidence>
<dbReference type="GO" id="GO:0003871">
    <property type="term" value="F:5-methyltetrahydropteroyltriglutamate-homocysteine S-methyltransferase activity"/>
    <property type="evidence" value="ECO:0007669"/>
    <property type="project" value="UniProtKB-UniRule"/>
</dbReference>
<dbReference type="GO" id="GO:0008270">
    <property type="term" value="F:zinc ion binding"/>
    <property type="evidence" value="ECO:0007669"/>
    <property type="project" value="InterPro"/>
</dbReference>
<evidence type="ECO:0000256" key="4">
    <source>
        <dbReference type="ARBA" id="ARBA00022603"/>
    </source>
</evidence>
<feature type="binding site" evidence="13">
    <location>
        <position position="735"/>
    </location>
    <ligand>
        <name>Zn(2+)</name>
        <dbReference type="ChEBI" id="CHEBI:29105"/>
        <label>1</label>
        <note>catalytic</note>
    </ligand>
</feature>
<evidence type="ECO:0000256" key="1">
    <source>
        <dbReference type="ARBA" id="ARBA00002777"/>
    </source>
</evidence>
<dbReference type="Pfam" id="PF08267">
    <property type="entry name" value="Meth_synt_1"/>
    <property type="match status" value="1"/>
</dbReference>
<gene>
    <name evidence="11 17" type="primary">metE</name>
    <name evidence="17" type="ORF">HGB41_08145</name>
</gene>
<keyword evidence="7 11" id="KW-0479">Metal-binding</keyword>
<feature type="binding site" evidence="11">
    <location>
        <position position="650"/>
    </location>
    <ligand>
        <name>Zn(2+)</name>
        <dbReference type="ChEBI" id="CHEBI:29105"/>
        <note>catalytic</note>
    </ligand>
</feature>
<accession>A0A7Y2JXY8</accession>
<dbReference type="FunFam" id="3.20.20.210:FF:000002">
    <property type="entry name" value="5-methyltetrahydropteroyltriglutamate--homocysteine methyltransferase"/>
    <property type="match status" value="1"/>
</dbReference>
<comment type="similarity">
    <text evidence="3 11">Belongs to the vitamin-B12 independent methionine synthase family.</text>
</comment>
<feature type="binding site" evidence="11">
    <location>
        <position position="614"/>
    </location>
    <ligand>
        <name>5-methyltetrahydropteroyltri-L-glutamate</name>
        <dbReference type="ChEBI" id="CHEBI:58207"/>
    </ligand>
</feature>
<name>A0A7Y2JXY8_9BURK</name>
<feature type="binding site" evidence="11 12">
    <location>
        <position position="608"/>
    </location>
    <ligand>
        <name>L-methionine</name>
        <dbReference type="ChEBI" id="CHEBI:57844"/>
    </ligand>
</feature>
<dbReference type="FunFam" id="3.20.20.210:FF:000003">
    <property type="entry name" value="5-methyltetrahydropteroyltriglutamate--homocysteine methyltransferase"/>
    <property type="match status" value="1"/>
</dbReference>
<evidence type="ECO:0000256" key="9">
    <source>
        <dbReference type="ARBA" id="ARBA00022833"/>
    </source>
</evidence>
<comment type="cofactor">
    <cofactor evidence="13">
        <name>Zn(2+)</name>
        <dbReference type="ChEBI" id="CHEBI:29105"/>
    </cofactor>
    <text evidence="13">Binds 2 Zn(2+) ions per subunit.</text>
</comment>
<evidence type="ECO:0000256" key="12">
    <source>
        <dbReference type="PIRSR" id="PIRSR000382-1"/>
    </source>
</evidence>
<keyword evidence="10 11" id="KW-0486">Methionine biosynthesis</keyword>
<evidence type="ECO:0000256" key="8">
    <source>
        <dbReference type="ARBA" id="ARBA00022737"/>
    </source>
</evidence>
<feature type="binding site" evidence="11 12">
    <location>
        <position position="570"/>
    </location>
    <ligand>
        <name>5-methyltetrahydropteroyltri-L-glutamate</name>
        <dbReference type="ChEBI" id="CHEBI:58207"/>
    </ligand>
</feature>
<feature type="binding site" evidence="11 12">
    <location>
        <begin position="440"/>
        <end position="442"/>
    </location>
    <ligand>
        <name>L-methionine</name>
        <dbReference type="ChEBI" id="CHEBI:57844"/>
    </ligand>
</feature>
<dbReference type="EMBL" id="JABAIV010000002">
    <property type="protein sequence ID" value="NNG22971.1"/>
    <property type="molecule type" value="Genomic_DNA"/>
</dbReference>
<feature type="binding site" evidence="11 12">
    <location>
        <position position="493"/>
    </location>
    <ligand>
        <name>L-methionine</name>
        <dbReference type="ChEBI" id="CHEBI:57844"/>
    </ligand>
</feature>
<dbReference type="CDD" id="cd03312">
    <property type="entry name" value="CIMS_N_terminal_like"/>
    <property type="match status" value="1"/>
</dbReference>
<dbReference type="PANTHER" id="PTHR30519">
    <property type="entry name" value="5-METHYLTETRAHYDROPTEROYLTRIGLUTAMATE--HOMOCYSTEINE METHYLTRANSFERASE"/>
    <property type="match status" value="1"/>
</dbReference>
<feature type="binding site" evidence="11">
    <location>
        <position position="674"/>
    </location>
    <ligand>
        <name>Zn(2+)</name>
        <dbReference type="ChEBI" id="CHEBI:29105"/>
        <note>catalytic</note>
    </ligand>
</feature>
<evidence type="ECO:0000256" key="13">
    <source>
        <dbReference type="PIRSR" id="PIRSR000382-2"/>
    </source>
</evidence>
<feature type="domain" description="Cobalamin-independent methionine synthase MetE C-terminal/archaeal" evidence="15">
    <location>
        <begin position="436"/>
        <end position="757"/>
    </location>
</feature>
<feature type="binding site" evidence="13">
    <location>
        <position position="652"/>
    </location>
    <ligand>
        <name>Zn(2+)</name>
        <dbReference type="ChEBI" id="CHEBI:29105"/>
        <label>1</label>
        <note>catalytic</note>
    </ligand>
</feature>
<dbReference type="AlphaFoldDB" id="A0A7Y2JXY8"/>
<keyword evidence="5 11" id="KW-0028">Amino-acid biosynthesis</keyword>
<dbReference type="InterPro" id="IPR006276">
    <property type="entry name" value="Cobalamin-indep_Met_synthase"/>
</dbReference>
<dbReference type="InterPro" id="IPR013215">
    <property type="entry name" value="Cbl-indep_Met_Synth_N"/>
</dbReference>
<proteinExistence type="inferred from homology"/>
<feature type="domain" description="Cobalamin-independent methionine synthase MetE N-terminal" evidence="16">
    <location>
        <begin position="5"/>
        <end position="317"/>
    </location>
</feature>
<comment type="pathway">
    <text evidence="2 11">Amino-acid biosynthesis; L-methionine biosynthesis via de novo pathway; L-methionine from L-homocysteine (MetE route): step 1/1.</text>
</comment>
<dbReference type="CDD" id="cd03311">
    <property type="entry name" value="CIMS_C_terminal_like"/>
    <property type="match status" value="1"/>
</dbReference>
<dbReference type="GO" id="GO:0071265">
    <property type="term" value="P:L-methionine biosynthetic process"/>
    <property type="evidence" value="ECO:0007669"/>
    <property type="project" value="UniProtKB-ARBA"/>
</dbReference>
<evidence type="ECO:0000256" key="3">
    <source>
        <dbReference type="ARBA" id="ARBA00009553"/>
    </source>
</evidence>
<dbReference type="Pfam" id="PF01717">
    <property type="entry name" value="Meth_synt_2"/>
    <property type="match status" value="1"/>
</dbReference>
<comment type="cofactor">
    <cofactor evidence="11">
        <name>Zn(2+)</name>
        <dbReference type="ChEBI" id="CHEBI:29105"/>
    </cofactor>
    <text evidence="11">Binds 1 zinc ion per subunit.</text>
</comment>
<feature type="binding site" evidence="11">
    <location>
        <position position="735"/>
    </location>
    <ligand>
        <name>Zn(2+)</name>
        <dbReference type="ChEBI" id="CHEBI:29105"/>
        <note>catalytic</note>
    </ligand>
</feature>
<evidence type="ECO:0000259" key="16">
    <source>
        <dbReference type="Pfam" id="PF08267"/>
    </source>
</evidence>
<dbReference type="PIRSF" id="PIRSF000382">
    <property type="entry name" value="MeTrfase_B12_ind"/>
    <property type="match status" value="1"/>
</dbReference>
<feature type="binding site" evidence="11">
    <location>
        <position position="121"/>
    </location>
    <ligand>
        <name>5-methyltetrahydropteroyltri-L-glutamate</name>
        <dbReference type="ChEBI" id="CHEBI:58207"/>
    </ligand>
</feature>
<feature type="binding site" evidence="12">
    <location>
        <position position="126"/>
    </location>
    <ligand>
        <name>5-methyltetrahydropteroyltri-L-glutamate</name>
        <dbReference type="ChEBI" id="CHEBI:58207"/>
    </ligand>
</feature>
<feature type="active site" description="Proton donor" evidence="11 14">
    <location>
        <position position="703"/>
    </location>
</feature>
<dbReference type="NCBIfam" id="NF003556">
    <property type="entry name" value="PRK05222.1"/>
    <property type="match status" value="1"/>
</dbReference>
<keyword evidence="18" id="KW-1185">Reference proteome</keyword>
<dbReference type="Gene3D" id="3.20.20.210">
    <property type="match status" value="2"/>
</dbReference>
<feature type="binding site" evidence="11 12">
    <location>
        <begin position="440"/>
        <end position="442"/>
    </location>
    <ligand>
        <name>L-homocysteine</name>
        <dbReference type="ChEBI" id="CHEBI:58199"/>
    </ligand>
</feature>
<feature type="binding site" evidence="11 12">
    <location>
        <position position="608"/>
    </location>
    <ligand>
        <name>L-homocysteine</name>
        <dbReference type="ChEBI" id="CHEBI:58199"/>
    </ligand>
</feature>
<dbReference type="EC" id="2.1.1.14" evidence="11"/>
<keyword evidence="4 11" id="KW-0489">Methyltransferase</keyword>
<feature type="binding site" evidence="12">
    <location>
        <position position="19"/>
    </location>
    <ligand>
        <name>5-methyltetrahydropteroyltri-L-glutamate</name>
        <dbReference type="ChEBI" id="CHEBI:58207"/>
    </ligand>
</feature>
<evidence type="ECO:0000256" key="2">
    <source>
        <dbReference type="ARBA" id="ARBA00004681"/>
    </source>
</evidence>
<protein>
    <recommendedName>
        <fullName evidence="11">5-methyltetrahydropteroyltriglutamate--homocysteine methyltransferase</fullName>
        <ecNumber evidence="11">2.1.1.14</ecNumber>
    </recommendedName>
    <alternativeName>
        <fullName evidence="11">Cobalamin-independent methionine synthase</fullName>
    </alternativeName>
    <alternativeName>
        <fullName evidence="11">Methionine synthase, vitamin-B12 independent isozyme</fullName>
    </alternativeName>
</protein>
<feature type="binding site" evidence="11">
    <location>
        <position position="493"/>
    </location>
    <ligand>
        <name>L-homocysteine</name>
        <dbReference type="ChEBI" id="CHEBI:58199"/>
    </ligand>
</feature>
<evidence type="ECO:0000313" key="17">
    <source>
        <dbReference type="EMBL" id="NNG22971.1"/>
    </source>
</evidence>
<sequence length="763" mass="84369">MTTIHNLGFPRIGARRELKFALESYWKGESSRDALNALGASLRQRHWESQQGLDLVPVGEFSFYDQVLDMSCTLGNLPQRVHGFHGDPLDNYFRVARGRSTESAERHQGCCGGVAAGEMTKWFDTNYHYIVPEFTSTTTFTLDPSRLLEQLAEARQQGVKAKPVIIGPVTYLALGKAKDDSDKLALLPALLDVYAQLLDTLAGQGVEWVQVDEPILVTELDQDWQHAFNLAYHQLKAARVKLLVATYFGQLQENRYLAANLPVAGLHVDAVGGQEDVLALLNLFPDHKVLSLGVIDGRNIWKTDLVAVLDWLEPIAARRGDKLWLAPSCSLLHVPVDLGSEQQLDAEIKSWLAFALQKLDELQVLAHALRGGRASVQDALASNAASLASRRASTRVTNPAVQQAVAAIDAGLGARKSGYVQRAAEQAALLKLPAYPTTTIGSFPQTAQIRQARGAFKAGTLDPDDYKRAMQEEIARSVCEQEALGLDVLVHGEAERNDMVEYFGEQLEGYAFSQFGWVQSYGSRCVKPPILFGDISRPKAMTVEWIAYAQSLTDKPMKGMLTGPVTILNWSFVRDDQPRSLTCKQLALAIRAEVLDLEQAGVRVIQIDEAALREGLPLRKSQWKTYLDWAVDSFRIAANGVQDQTQIHTHMCYSEFNDIIASIAGMDADVITIETSRSDMELLDAFDDFNYPNEIGPGVYDIHSPNIPSQAHIVELMTKAAQRIPAARLWINPDCGLKTRQWEEVLPALSNMVAAARELRQAA</sequence>
<evidence type="ECO:0000256" key="5">
    <source>
        <dbReference type="ARBA" id="ARBA00022605"/>
    </source>
</evidence>
<dbReference type="SUPFAM" id="SSF51726">
    <property type="entry name" value="UROD/MetE-like"/>
    <property type="match status" value="2"/>
</dbReference>
<evidence type="ECO:0000256" key="10">
    <source>
        <dbReference type="ARBA" id="ARBA00023167"/>
    </source>
</evidence>
<dbReference type="HAMAP" id="MF_00172">
    <property type="entry name" value="Meth_synth"/>
    <property type="match status" value="1"/>
</dbReference>
<comment type="function">
    <text evidence="1 11">Catalyzes the transfer of a methyl group from 5-methyltetrahydrofolate to homocysteine resulting in methionine formation.</text>
</comment>
<dbReference type="InterPro" id="IPR038071">
    <property type="entry name" value="UROD/MetE-like_sf"/>
</dbReference>
<dbReference type="NCBIfam" id="TIGR01371">
    <property type="entry name" value="met_syn_B12ind"/>
    <property type="match status" value="1"/>
</dbReference>
<organism evidence="17 18">
    <name type="scientific">Telluria aromaticivorans</name>
    <dbReference type="NCBI Taxonomy" id="2725995"/>
    <lineage>
        <taxon>Bacteria</taxon>
        <taxon>Pseudomonadati</taxon>
        <taxon>Pseudomonadota</taxon>
        <taxon>Betaproteobacteria</taxon>
        <taxon>Burkholderiales</taxon>
        <taxon>Oxalobacteraceae</taxon>
        <taxon>Telluria group</taxon>
        <taxon>Telluria</taxon>
    </lineage>
</organism>
<comment type="caution">
    <text evidence="17">The sequence shown here is derived from an EMBL/GenBank/DDBJ whole genome shotgun (WGS) entry which is preliminary data.</text>
</comment>
<keyword evidence="6 11" id="KW-0808">Transferase</keyword>
<keyword evidence="8 11" id="KW-0677">Repeat</keyword>
<comment type="catalytic activity">
    <reaction evidence="11">
        <text>5-methyltetrahydropteroyltri-L-glutamate + L-homocysteine = tetrahydropteroyltri-L-glutamate + L-methionine</text>
        <dbReference type="Rhea" id="RHEA:21196"/>
        <dbReference type="ChEBI" id="CHEBI:57844"/>
        <dbReference type="ChEBI" id="CHEBI:58140"/>
        <dbReference type="ChEBI" id="CHEBI:58199"/>
        <dbReference type="ChEBI" id="CHEBI:58207"/>
        <dbReference type="EC" id="2.1.1.14"/>
    </reaction>
</comment>
<dbReference type="Proteomes" id="UP000533905">
    <property type="component" value="Unassembled WGS sequence"/>
</dbReference>
<evidence type="ECO:0000256" key="7">
    <source>
        <dbReference type="ARBA" id="ARBA00022723"/>
    </source>
</evidence>
<feature type="binding site" evidence="11">
    <location>
        <position position="652"/>
    </location>
    <ligand>
        <name>Zn(2+)</name>
        <dbReference type="ChEBI" id="CHEBI:29105"/>
        <note>catalytic</note>
    </ligand>
</feature>
<dbReference type="GO" id="GO:0032259">
    <property type="term" value="P:methylation"/>
    <property type="evidence" value="ECO:0007669"/>
    <property type="project" value="UniProtKB-KW"/>
</dbReference>
<feature type="binding site" evidence="11">
    <location>
        <begin position="16"/>
        <end position="19"/>
    </location>
    <ligand>
        <name>5-methyltetrahydropteroyltri-L-glutamate</name>
        <dbReference type="ChEBI" id="CHEBI:58207"/>
    </ligand>
</feature>
<feature type="binding site" evidence="11 12">
    <location>
        <begin position="524"/>
        <end position="525"/>
    </location>
    <ligand>
        <name>5-methyltetrahydropteroyltri-L-glutamate</name>
        <dbReference type="ChEBI" id="CHEBI:58207"/>
    </ligand>
</feature>
<reference evidence="17 18" key="1">
    <citation type="submission" date="2020-04" db="EMBL/GenBank/DDBJ databases">
        <title>Massilia sp. nov., a cold adapted bacteria isolated from Arctic soil.</title>
        <authorList>
            <person name="Son J."/>
            <person name="Ka J.-O."/>
        </authorList>
    </citation>
    <scope>NUCLEOTIDE SEQUENCE [LARGE SCALE GENOMIC DNA]</scope>
    <source>
        <strain evidence="17 18">ML15P13</strain>
    </source>
</reference>
<evidence type="ECO:0000313" key="18">
    <source>
        <dbReference type="Proteomes" id="UP000533905"/>
    </source>
</evidence>
<dbReference type="UniPathway" id="UPA00051">
    <property type="reaction ID" value="UER00082"/>
</dbReference>
<dbReference type="InterPro" id="IPR002629">
    <property type="entry name" value="Met_Synth_C/arc"/>
</dbReference>
<dbReference type="RefSeq" id="WP_171082979.1">
    <property type="nucleotide sequence ID" value="NZ_JABAIV010000002.1"/>
</dbReference>
<evidence type="ECO:0000256" key="6">
    <source>
        <dbReference type="ARBA" id="ARBA00022679"/>
    </source>
</evidence>
<feature type="binding site" evidence="13">
    <location>
        <position position="650"/>
    </location>
    <ligand>
        <name>Zn(2+)</name>
        <dbReference type="ChEBI" id="CHEBI:29105"/>
        <label>1</label>
        <note>catalytic</note>
    </ligand>
</feature>
<keyword evidence="9 11" id="KW-0862">Zinc</keyword>